<comment type="similarity">
    <text evidence="1">Belongs to the plant rapid alkalinization factor (RALF) family.</text>
</comment>
<protein>
    <submittedName>
        <fullName evidence="6">Rapid ALkalinization Factor</fullName>
    </submittedName>
</protein>
<dbReference type="OrthoDB" id="1863600at2759"/>
<dbReference type="PROSITE" id="PS51257">
    <property type="entry name" value="PROKAR_LIPOPROTEIN"/>
    <property type="match status" value="1"/>
</dbReference>
<reference evidence="6 7" key="1">
    <citation type="journal article" date="2017" name="Mol. Plant">
        <title>The Genome of Medicinal Plant Macleaya cordata Provides New Insights into Benzylisoquinoline Alkaloids Metabolism.</title>
        <authorList>
            <person name="Liu X."/>
            <person name="Liu Y."/>
            <person name="Huang P."/>
            <person name="Ma Y."/>
            <person name="Qing Z."/>
            <person name="Tang Q."/>
            <person name="Cao H."/>
            <person name="Cheng P."/>
            <person name="Zheng Y."/>
            <person name="Yuan Z."/>
            <person name="Zhou Y."/>
            <person name="Liu J."/>
            <person name="Tang Z."/>
            <person name="Zhuo Y."/>
            <person name="Zhang Y."/>
            <person name="Yu L."/>
            <person name="Huang J."/>
            <person name="Yang P."/>
            <person name="Peng Q."/>
            <person name="Zhang J."/>
            <person name="Jiang W."/>
            <person name="Zhang Z."/>
            <person name="Lin K."/>
            <person name="Ro D.K."/>
            <person name="Chen X."/>
            <person name="Xiong X."/>
            <person name="Shang Y."/>
            <person name="Huang S."/>
            <person name="Zeng J."/>
        </authorList>
    </citation>
    <scope>NUCLEOTIDE SEQUENCE [LARGE SCALE GENOMIC DNA]</scope>
    <source>
        <strain evidence="7">cv. BLH2017</strain>
        <tissue evidence="6">Root</tissue>
    </source>
</reference>
<keyword evidence="2" id="KW-0372">Hormone</keyword>
<dbReference type="Proteomes" id="UP000195402">
    <property type="component" value="Unassembled WGS sequence"/>
</dbReference>
<accession>A0A200QWR5</accession>
<dbReference type="OMA" id="CISEANE"/>
<evidence type="ECO:0000256" key="3">
    <source>
        <dbReference type="ARBA" id="ARBA00022729"/>
    </source>
</evidence>
<dbReference type="Pfam" id="PF05498">
    <property type="entry name" value="RALF"/>
    <property type="match status" value="1"/>
</dbReference>
<proteinExistence type="inferred from homology"/>
<evidence type="ECO:0000256" key="5">
    <source>
        <dbReference type="SAM" id="SignalP"/>
    </source>
</evidence>
<dbReference type="EMBL" id="MVGT01000940">
    <property type="protein sequence ID" value="OVA14906.1"/>
    <property type="molecule type" value="Genomic_DNA"/>
</dbReference>
<feature type="signal peptide" evidence="5">
    <location>
        <begin position="1"/>
        <end position="22"/>
    </location>
</feature>
<dbReference type="InterPro" id="IPR008801">
    <property type="entry name" value="RALF"/>
</dbReference>
<dbReference type="PANTHER" id="PTHR33136">
    <property type="entry name" value="RAPID ALKALINIZATION FACTOR-LIKE"/>
    <property type="match status" value="1"/>
</dbReference>
<keyword evidence="4" id="KW-1015">Disulfide bond</keyword>
<dbReference type="PANTHER" id="PTHR33136:SF89">
    <property type="entry name" value="PROTEIN RALF-LIKE 19"/>
    <property type="match status" value="1"/>
</dbReference>
<gene>
    <name evidence="6" type="ORF">BVC80_8951g4</name>
</gene>
<dbReference type="STRING" id="56857.A0A200QWR5"/>
<evidence type="ECO:0000313" key="6">
    <source>
        <dbReference type="EMBL" id="OVA14906.1"/>
    </source>
</evidence>
<evidence type="ECO:0000256" key="1">
    <source>
        <dbReference type="ARBA" id="ARBA00009178"/>
    </source>
</evidence>
<evidence type="ECO:0000313" key="7">
    <source>
        <dbReference type="Proteomes" id="UP000195402"/>
    </source>
</evidence>
<dbReference type="InParanoid" id="A0A200QWR5"/>
<dbReference type="AlphaFoldDB" id="A0A200QWR5"/>
<feature type="chain" id="PRO_5012261806" evidence="5">
    <location>
        <begin position="23"/>
        <end position="122"/>
    </location>
</feature>
<keyword evidence="3 5" id="KW-0732">Signal</keyword>
<comment type="caution">
    <text evidence="6">The sequence shown here is derived from an EMBL/GenBank/DDBJ whole genome shotgun (WGS) entry which is preliminary data.</text>
</comment>
<name>A0A200QWR5_MACCD</name>
<sequence>MASKLFLVVFLFLALACLVAESSTSDVVWGLTRSTSGGLSSQTCNGLVGECIDEEEEMMMESDISRRSLFNSGRHLSYDILKKNRVPCGVRGKSYYGCTRATKVNPYRRGCSAITHCQRFIR</sequence>
<dbReference type="GO" id="GO:0005179">
    <property type="term" value="F:hormone activity"/>
    <property type="evidence" value="ECO:0007669"/>
    <property type="project" value="UniProtKB-KW"/>
</dbReference>
<organism evidence="6 7">
    <name type="scientific">Macleaya cordata</name>
    <name type="common">Five-seeded plume-poppy</name>
    <name type="synonym">Bocconia cordata</name>
    <dbReference type="NCBI Taxonomy" id="56857"/>
    <lineage>
        <taxon>Eukaryota</taxon>
        <taxon>Viridiplantae</taxon>
        <taxon>Streptophyta</taxon>
        <taxon>Embryophyta</taxon>
        <taxon>Tracheophyta</taxon>
        <taxon>Spermatophyta</taxon>
        <taxon>Magnoliopsida</taxon>
        <taxon>Ranunculales</taxon>
        <taxon>Papaveraceae</taxon>
        <taxon>Papaveroideae</taxon>
        <taxon>Macleaya</taxon>
    </lineage>
</organism>
<evidence type="ECO:0000256" key="2">
    <source>
        <dbReference type="ARBA" id="ARBA00022702"/>
    </source>
</evidence>
<keyword evidence="7" id="KW-1185">Reference proteome</keyword>
<evidence type="ECO:0000256" key="4">
    <source>
        <dbReference type="ARBA" id="ARBA00023157"/>
    </source>
</evidence>
<dbReference type="GO" id="GO:0019722">
    <property type="term" value="P:calcium-mediated signaling"/>
    <property type="evidence" value="ECO:0007669"/>
    <property type="project" value="TreeGrafter"/>
</dbReference>
<dbReference type="GO" id="GO:0009506">
    <property type="term" value="C:plasmodesma"/>
    <property type="evidence" value="ECO:0007669"/>
    <property type="project" value="TreeGrafter"/>
</dbReference>